<dbReference type="OrthoDB" id="9791898at2"/>
<feature type="domain" description="NTP pyrophosphohydrolase MazG-like" evidence="1">
    <location>
        <begin position="30"/>
        <end position="94"/>
    </location>
</feature>
<organism evidence="2 3">
    <name type="scientific">Psychromicrobium lacuslunae</name>
    <dbReference type="NCBI Taxonomy" id="1618207"/>
    <lineage>
        <taxon>Bacteria</taxon>
        <taxon>Bacillati</taxon>
        <taxon>Actinomycetota</taxon>
        <taxon>Actinomycetes</taxon>
        <taxon>Micrococcales</taxon>
        <taxon>Micrococcaceae</taxon>
        <taxon>Psychromicrobium</taxon>
    </lineage>
</organism>
<evidence type="ECO:0000259" key="1">
    <source>
        <dbReference type="Pfam" id="PF03819"/>
    </source>
</evidence>
<dbReference type="SUPFAM" id="SSF101386">
    <property type="entry name" value="all-alpha NTP pyrophosphatases"/>
    <property type="match status" value="1"/>
</dbReference>
<name>A0A0D4C248_9MICC</name>
<dbReference type="EMBL" id="CP011005">
    <property type="protein sequence ID" value="AJT42604.1"/>
    <property type="molecule type" value="Genomic_DNA"/>
</dbReference>
<reference evidence="2 3" key="1">
    <citation type="journal article" date="2015" name="Genome Announc.">
        <title>Complete Genome Sequencing of Protease-Producing Novel Arthrobacter sp. Strain IHBB 11108 Using PacBio Single-Molecule Real-Time Sequencing Technology.</title>
        <authorList>
            <person name="Kiran S."/>
            <person name="Swarnkar M.K."/>
            <person name="Pal M."/>
            <person name="Thakur R."/>
            <person name="Tewari R."/>
            <person name="Singh A.K."/>
            <person name="Gulati A."/>
        </authorList>
    </citation>
    <scope>NUCLEOTIDE SEQUENCE [LARGE SCALE GENOMIC DNA]</scope>
    <source>
        <strain evidence="2 3">IHBB 11108</strain>
    </source>
</reference>
<sequence length="102" mass="11783">MELQQLQKSVEAVSVQYAKTFEIDRTGTWFMLKLQEEVGELVQAFLAMKGMGRDRGYSEEELRDRFAQECADVLAQFLLLAKNEEVDLEAAIQEKWLSRLGH</sequence>
<dbReference type="InterPro" id="IPR004518">
    <property type="entry name" value="MazG-like_dom"/>
</dbReference>
<accession>A0A0D4C248</accession>
<dbReference type="Gene3D" id="1.10.287.1080">
    <property type="entry name" value="MazG-like"/>
    <property type="match status" value="1"/>
</dbReference>
<dbReference type="KEGG" id="ari:UM93_16015"/>
<dbReference type="Pfam" id="PF03819">
    <property type="entry name" value="MazG"/>
    <property type="match status" value="1"/>
</dbReference>
<keyword evidence="3" id="KW-1185">Reference proteome</keyword>
<evidence type="ECO:0000313" key="2">
    <source>
        <dbReference type="EMBL" id="AJT42604.1"/>
    </source>
</evidence>
<gene>
    <name evidence="2" type="ORF">UM93_16015</name>
</gene>
<dbReference type="RefSeq" id="WP_045076485.1">
    <property type="nucleotide sequence ID" value="NZ_CP011005.1"/>
</dbReference>
<protein>
    <submittedName>
        <fullName evidence="2">Pyrophosphatase</fullName>
    </submittedName>
</protein>
<dbReference type="CDD" id="cd11538">
    <property type="entry name" value="NTP-PPase_u1"/>
    <property type="match status" value="1"/>
</dbReference>
<proteinExistence type="predicted"/>
<evidence type="ECO:0000313" key="3">
    <source>
        <dbReference type="Proteomes" id="UP000061839"/>
    </source>
</evidence>
<dbReference type="PATRIC" id="fig|1618207.4.peg.3259"/>
<dbReference type="HOGENOM" id="CLU_162708_0_0_11"/>
<dbReference type="Proteomes" id="UP000061839">
    <property type="component" value="Chromosome"/>
</dbReference>
<dbReference type="AlphaFoldDB" id="A0A0D4C248"/>